<feature type="region of interest" description="LID" evidence="5">
    <location>
        <begin position="126"/>
        <end position="163"/>
    </location>
</feature>
<name>A0A4R0GKA5_9ACTN</name>
<feature type="binding site" evidence="5">
    <location>
        <position position="199"/>
    </location>
    <ligand>
        <name>ATP</name>
        <dbReference type="ChEBI" id="CHEBI:30616"/>
    </ligand>
</feature>
<evidence type="ECO:0000256" key="4">
    <source>
        <dbReference type="ARBA" id="ARBA00022777"/>
    </source>
</evidence>
<keyword evidence="5" id="KW-0862">Zinc</keyword>
<dbReference type="InterPro" id="IPR027417">
    <property type="entry name" value="P-loop_NTPase"/>
</dbReference>
<keyword evidence="3 5" id="KW-0547">Nucleotide-binding</keyword>
<sequence>MRLAVLGPPGSDRETLAGTIAARVGVASISLADIFKAETQANTPAAIQALRHMNAGELVPDHVLLSMIRSRLAQPDTTAGFVLNGFPNHKITAAALDTMLSDLGAPIDRVIDLVLPDAEVLRRLTGRRTCRDCGIPWHTEFAAPARPDICDRCGGELFRRYDDSPERITAGLRSYRPAAEATLNHYRSLDKLTSIDATLTPAEVTAKAVQ</sequence>
<dbReference type="PANTHER" id="PTHR23359">
    <property type="entry name" value="NUCLEOTIDE KINASE"/>
    <property type="match status" value="1"/>
</dbReference>
<evidence type="ECO:0000256" key="3">
    <source>
        <dbReference type="ARBA" id="ARBA00022741"/>
    </source>
</evidence>
<comment type="pathway">
    <text evidence="5">Purine metabolism; AMP biosynthesis via salvage pathway; AMP from ADP: step 1/1.</text>
</comment>
<dbReference type="OrthoDB" id="9805030at2"/>
<dbReference type="InterPro" id="IPR036193">
    <property type="entry name" value="ADK_active_lid_dom_sf"/>
</dbReference>
<keyword evidence="4 5" id="KW-0418">Kinase</keyword>
<dbReference type="GO" id="GO:0044209">
    <property type="term" value="P:AMP salvage"/>
    <property type="evidence" value="ECO:0007669"/>
    <property type="project" value="UniProtKB-UniRule"/>
</dbReference>
<dbReference type="GO" id="GO:0008270">
    <property type="term" value="F:zinc ion binding"/>
    <property type="evidence" value="ECO:0007669"/>
    <property type="project" value="UniProtKB-UniRule"/>
</dbReference>
<gene>
    <name evidence="5" type="primary">adk</name>
    <name evidence="9" type="ORF">E0H26_13455</name>
</gene>
<dbReference type="RefSeq" id="WP_131303935.1">
    <property type="nucleotide sequence ID" value="NZ_SJJR01000007.1"/>
</dbReference>
<dbReference type="GO" id="GO:0005524">
    <property type="term" value="F:ATP binding"/>
    <property type="evidence" value="ECO:0007669"/>
    <property type="project" value="UniProtKB-UniRule"/>
</dbReference>
<dbReference type="GO" id="GO:0004017">
    <property type="term" value="F:AMP kinase activity"/>
    <property type="evidence" value="ECO:0007669"/>
    <property type="project" value="UniProtKB-UniRule"/>
</dbReference>
<dbReference type="UniPathway" id="UPA00588">
    <property type="reaction ID" value="UER00649"/>
</dbReference>
<dbReference type="InterPro" id="IPR007862">
    <property type="entry name" value="Adenylate_kinase_lid-dom"/>
</dbReference>
<dbReference type="EC" id="2.7.4.3" evidence="5 7"/>
<keyword evidence="2 5" id="KW-0545">Nucleotide biosynthesis</keyword>
<dbReference type="GO" id="GO:0005737">
    <property type="term" value="C:cytoplasm"/>
    <property type="evidence" value="ECO:0007669"/>
    <property type="project" value="UniProtKB-SubCell"/>
</dbReference>
<evidence type="ECO:0000256" key="5">
    <source>
        <dbReference type="HAMAP-Rule" id="MF_00235"/>
    </source>
</evidence>
<dbReference type="CDD" id="cd01428">
    <property type="entry name" value="ADK"/>
    <property type="match status" value="1"/>
</dbReference>
<keyword evidence="5" id="KW-0963">Cytoplasm</keyword>
<dbReference type="PRINTS" id="PR00094">
    <property type="entry name" value="ADENYLTKNASE"/>
</dbReference>
<evidence type="ECO:0000256" key="7">
    <source>
        <dbReference type="RuleBase" id="RU003331"/>
    </source>
</evidence>
<protein>
    <recommendedName>
        <fullName evidence="5 7">Adenylate kinase</fullName>
        <shortName evidence="5">AK</shortName>
        <ecNumber evidence="5 7">2.7.4.3</ecNumber>
    </recommendedName>
    <alternativeName>
        <fullName evidence="5">ATP-AMP transphosphorylase</fullName>
    </alternativeName>
    <alternativeName>
        <fullName evidence="5">ATP:AMP phosphotransferase</fullName>
    </alternativeName>
    <alternativeName>
        <fullName evidence="5">Adenylate monophosphate kinase</fullName>
    </alternativeName>
</protein>
<evidence type="ECO:0000313" key="10">
    <source>
        <dbReference type="Proteomes" id="UP000292274"/>
    </source>
</evidence>
<reference evidence="9 10" key="1">
    <citation type="submission" date="2019-02" db="EMBL/GenBank/DDBJ databases">
        <title>Jishengella sp. nov., isolated from a root of Zingiber montanum.</title>
        <authorList>
            <person name="Kuncharoen N."/>
            <person name="Kudo T."/>
            <person name="Masahiro Y."/>
            <person name="Ohkuma M."/>
            <person name="Tanasupawat S."/>
        </authorList>
    </citation>
    <scope>NUCLEOTIDE SEQUENCE [LARGE SCALE GENOMIC DNA]</scope>
    <source>
        <strain evidence="9 10">PLAI 1-1</strain>
    </source>
</reference>
<feature type="binding site" evidence="5">
    <location>
        <position position="153"/>
    </location>
    <ligand>
        <name>Zn(2+)</name>
        <dbReference type="ChEBI" id="CHEBI:29105"/>
        <note>structural</note>
    </ligand>
</feature>
<comment type="domain">
    <text evidence="5">Consists of three domains, a large central CORE domain and two small peripheral domains, NMPbind and LID, which undergo movements during catalysis. The LID domain closes over the site of phosphoryl transfer upon ATP binding. Assembling and dissambling the active center during each catalytic cycle provides an effective means to prevent ATP hydrolysis. Some bacteria have evolved a zinc-coordinating structure that stabilizes the LID domain.</text>
</comment>
<feature type="region of interest" description="NMP" evidence="5">
    <location>
        <begin position="30"/>
        <end position="59"/>
    </location>
</feature>
<comment type="function">
    <text evidence="5">Catalyzes the reversible transfer of the terminal phosphate group between ATP and AMP. Plays an important role in cellular energy homeostasis and in adenine nucleotide metabolism.</text>
</comment>
<keyword evidence="10" id="KW-1185">Reference proteome</keyword>
<comment type="subcellular location">
    <subcellularLocation>
        <location evidence="5 7">Cytoplasm</location>
    </subcellularLocation>
</comment>
<dbReference type="Pfam" id="PF05191">
    <property type="entry name" value="ADK_lid"/>
    <property type="match status" value="1"/>
</dbReference>
<dbReference type="Gene3D" id="3.40.50.300">
    <property type="entry name" value="P-loop containing nucleotide triphosphate hydrolases"/>
    <property type="match status" value="1"/>
</dbReference>
<comment type="catalytic activity">
    <reaction evidence="5 7">
        <text>AMP + ATP = 2 ADP</text>
        <dbReference type="Rhea" id="RHEA:12973"/>
        <dbReference type="ChEBI" id="CHEBI:30616"/>
        <dbReference type="ChEBI" id="CHEBI:456215"/>
        <dbReference type="ChEBI" id="CHEBI:456216"/>
        <dbReference type="EC" id="2.7.4.3"/>
    </reaction>
</comment>
<keyword evidence="5 7" id="KW-0067">ATP-binding</keyword>
<feature type="binding site" evidence="5">
    <location>
        <position position="133"/>
    </location>
    <ligand>
        <name>Zn(2+)</name>
        <dbReference type="ChEBI" id="CHEBI:29105"/>
        <note>structural</note>
    </ligand>
</feature>
<comment type="similarity">
    <text evidence="5 6">Belongs to the adenylate kinase family.</text>
</comment>
<proteinExistence type="inferred from homology"/>
<evidence type="ECO:0000256" key="6">
    <source>
        <dbReference type="RuleBase" id="RU003330"/>
    </source>
</evidence>
<accession>A0A4R0GKA5</accession>
<comment type="caution">
    <text evidence="9">The sequence shown here is derived from an EMBL/GenBank/DDBJ whole genome shotgun (WGS) entry which is preliminary data.</text>
</comment>
<feature type="binding site" evidence="5">
    <location>
        <position position="127"/>
    </location>
    <ligand>
        <name>ATP</name>
        <dbReference type="ChEBI" id="CHEBI:30616"/>
    </ligand>
</feature>
<evidence type="ECO:0000313" key="9">
    <source>
        <dbReference type="EMBL" id="TCB97267.1"/>
    </source>
</evidence>
<comment type="caution">
    <text evidence="5">Lacks conserved residue(s) required for the propagation of feature annotation.</text>
</comment>
<feature type="binding site" evidence="5">
    <location>
        <begin position="57"/>
        <end position="59"/>
    </location>
    <ligand>
        <name>AMP</name>
        <dbReference type="ChEBI" id="CHEBI:456215"/>
    </ligand>
</feature>
<keyword evidence="5" id="KW-0479">Metal-binding</keyword>
<dbReference type="SUPFAM" id="SSF52540">
    <property type="entry name" value="P-loop containing nucleoside triphosphate hydrolases"/>
    <property type="match status" value="1"/>
</dbReference>
<dbReference type="Pfam" id="PF00406">
    <property type="entry name" value="ADK"/>
    <property type="match status" value="1"/>
</dbReference>
<dbReference type="AlphaFoldDB" id="A0A4R0GKA5"/>
<evidence type="ECO:0000256" key="1">
    <source>
        <dbReference type="ARBA" id="ARBA00022679"/>
    </source>
</evidence>
<dbReference type="EMBL" id="SJJR01000007">
    <property type="protein sequence ID" value="TCB97267.1"/>
    <property type="molecule type" value="Genomic_DNA"/>
</dbReference>
<keyword evidence="1 5" id="KW-0808">Transferase</keyword>
<evidence type="ECO:0000256" key="2">
    <source>
        <dbReference type="ARBA" id="ARBA00022727"/>
    </source>
</evidence>
<feature type="binding site" evidence="5">
    <location>
        <position position="130"/>
    </location>
    <ligand>
        <name>Zn(2+)</name>
        <dbReference type="ChEBI" id="CHEBI:29105"/>
        <note>structural</note>
    </ligand>
</feature>
<dbReference type="HAMAP" id="MF_00235">
    <property type="entry name" value="Adenylate_kinase_Adk"/>
    <property type="match status" value="1"/>
</dbReference>
<evidence type="ECO:0000259" key="8">
    <source>
        <dbReference type="Pfam" id="PF05191"/>
    </source>
</evidence>
<feature type="binding site" evidence="5">
    <location>
        <position position="160"/>
    </location>
    <ligand>
        <name>AMP</name>
        <dbReference type="ChEBI" id="CHEBI:456215"/>
    </ligand>
</feature>
<dbReference type="Proteomes" id="UP000292274">
    <property type="component" value="Unassembled WGS sequence"/>
</dbReference>
<organism evidence="9 10">
    <name type="scientific">Micromonospora zingiberis</name>
    <dbReference type="NCBI Taxonomy" id="2053011"/>
    <lineage>
        <taxon>Bacteria</taxon>
        <taxon>Bacillati</taxon>
        <taxon>Actinomycetota</taxon>
        <taxon>Actinomycetes</taxon>
        <taxon>Micromonosporales</taxon>
        <taxon>Micromonosporaceae</taxon>
        <taxon>Micromonospora</taxon>
    </lineage>
</organism>
<feature type="domain" description="Adenylate kinase active site lid" evidence="8">
    <location>
        <begin position="127"/>
        <end position="162"/>
    </location>
</feature>
<dbReference type="InterPro" id="IPR000850">
    <property type="entry name" value="Adenylat/UMP-CMP_kin"/>
</dbReference>
<feature type="binding site" evidence="5">
    <location>
        <position position="150"/>
    </location>
    <ligand>
        <name>Zn(2+)</name>
        <dbReference type="ChEBI" id="CHEBI:29105"/>
        <note>structural</note>
    </ligand>
</feature>
<dbReference type="SUPFAM" id="SSF57774">
    <property type="entry name" value="Microbial and mitochondrial ADK, insert 'zinc finger' domain"/>
    <property type="match status" value="1"/>
</dbReference>
<comment type="subunit">
    <text evidence="5 7">Monomer.</text>
</comment>